<dbReference type="RefSeq" id="WP_117202502.1">
    <property type="nucleotide sequence ID" value="NZ_JBHTBK010000002.1"/>
</dbReference>
<protein>
    <recommendedName>
        <fullName evidence="3">Copper chaperone</fullName>
    </recommendedName>
</protein>
<dbReference type="AlphaFoldDB" id="A0A372DMT7"/>
<evidence type="ECO:0000313" key="1">
    <source>
        <dbReference type="EMBL" id="RFP60893.1"/>
    </source>
</evidence>
<reference evidence="1 2" key="1">
    <citation type="submission" date="2018-08" db="EMBL/GenBank/DDBJ databases">
        <title>Lysobacter weifangensis sp. nov., a new member of the family 'Xanthomonadaceae', isolated from soil in a farmland.</title>
        <authorList>
            <person name="Zhao H."/>
        </authorList>
    </citation>
    <scope>NUCLEOTIDE SEQUENCE [LARGE SCALE GENOMIC DNA]</scope>
    <source>
        <strain evidence="1 2">WF-2</strain>
    </source>
</reference>
<keyword evidence="2" id="KW-1185">Reference proteome</keyword>
<proteinExistence type="predicted"/>
<comment type="caution">
    <text evidence="1">The sequence shown here is derived from an EMBL/GenBank/DDBJ whole genome shotgun (WGS) entry which is preliminary data.</text>
</comment>
<dbReference type="Proteomes" id="UP000262917">
    <property type="component" value="Unassembled WGS sequence"/>
</dbReference>
<accession>A0A372DMT7</accession>
<evidence type="ECO:0008006" key="3">
    <source>
        <dbReference type="Google" id="ProtNLM"/>
    </source>
</evidence>
<dbReference type="EMBL" id="QVPD01000005">
    <property type="protein sequence ID" value="RFP60893.1"/>
    <property type="molecule type" value="Genomic_DNA"/>
</dbReference>
<sequence length="79" mass="8085">MEFHITIAGALPDPGAVEDAIRELDPAALADADPAGRMLRVATSVNAAELVTLLNRAGFPIAPQQVEQLPSICCGGCSG</sequence>
<evidence type="ECO:0000313" key="2">
    <source>
        <dbReference type="Proteomes" id="UP000262917"/>
    </source>
</evidence>
<name>A0A372DMT7_9GAMM</name>
<dbReference type="OrthoDB" id="5956564at2"/>
<gene>
    <name evidence="1" type="ORF">D0Y53_07095</name>
</gene>
<organism evidence="1 2">
    <name type="scientific">Cognatiluteimonas weifangensis</name>
    <dbReference type="NCBI Taxonomy" id="2303539"/>
    <lineage>
        <taxon>Bacteria</taxon>
        <taxon>Pseudomonadati</taxon>
        <taxon>Pseudomonadota</taxon>
        <taxon>Gammaproteobacteria</taxon>
        <taxon>Lysobacterales</taxon>
        <taxon>Lysobacteraceae</taxon>
        <taxon>Cognatiluteimonas</taxon>
    </lineage>
</organism>